<keyword evidence="3" id="KW-0804">Transcription</keyword>
<evidence type="ECO:0000259" key="4">
    <source>
        <dbReference type="PROSITE" id="PS50042"/>
    </source>
</evidence>
<dbReference type="PROSITE" id="PS50042">
    <property type="entry name" value="CNMP_BINDING_3"/>
    <property type="match status" value="1"/>
</dbReference>
<feature type="domain" description="HTH crp-type" evidence="5">
    <location>
        <begin position="126"/>
        <end position="194"/>
    </location>
</feature>
<feature type="domain" description="Cyclic nucleotide-binding" evidence="4">
    <location>
        <begin position="1"/>
        <end position="60"/>
    </location>
</feature>
<evidence type="ECO:0000259" key="5">
    <source>
        <dbReference type="PROSITE" id="PS51063"/>
    </source>
</evidence>
<dbReference type="SUPFAM" id="SSF51206">
    <property type="entry name" value="cAMP-binding domain-like"/>
    <property type="match status" value="1"/>
</dbReference>
<evidence type="ECO:0000313" key="7">
    <source>
        <dbReference type="Proteomes" id="UP000241507"/>
    </source>
</evidence>
<dbReference type="GO" id="GO:0005829">
    <property type="term" value="C:cytosol"/>
    <property type="evidence" value="ECO:0007669"/>
    <property type="project" value="TreeGrafter"/>
</dbReference>
<dbReference type="EMBL" id="CP028136">
    <property type="protein sequence ID" value="AVR47480.1"/>
    <property type="molecule type" value="Genomic_DNA"/>
</dbReference>
<dbReference type="GO" id="GO:0003677">
    <property type="term" value="F:DNA binding"/>
    <property type="evidence" value="ECO:0007669"/>
    <property type="project" value="UniProtKB-KW"/>
</dbReference>
<dbReference type="AlphaFoldDB" id="A0A2R3ZB56"/>
<dbReference type="InterPro" id="IPR018490">
    <property type="entry name" value="cNMP-bd_dom_sf"/>
</dbReference>
<dbReference type="CDD" id="cd00038">
    <property type="entry name" value="CAP_ED"/>
    <property type="match status" value="1"/>
</dbReference>
<protein>
    <submittedName>
        <fullName evidence="6">Crp/Fnr family transcriptional regulator</fullName>
    </submittedName>
</protein>
<name>A0A2R3ZB56_9FLAO</name>
<keyword evidence="2" id="KW-0238">DNA-binding</keyword>
<dbReference type="OrthoDB" id="1426605at2"/>
<evidence type="ECO:0000256" key="3">
    <source>
        <dbReference type="ARBA" id="ARBA00023163"/>
    </source>
</evidence>
<gene>
    <name evidence="6" type="ORF">C7S20_14165</name>
</gene>
<evidence type="ECO:0000256" key="1">
    <source>
        <dbReference type="ARBA" id="ARBA00023015"/>
    </source>
</evidence>
<evidence type="ECO:0000313" key="6">
    <source>
        <dbReference type="EMBL" id="AVR47480.1"/>
    </source>
</evidence>
<evidence type="ECO:0000256" key="2">
    <source>
        <dbReference type="ARBA" id="ARBA00023125"/>
    </source>
</evidence>
<reference evidence="7" key="1">
    <citation type="submission" date="2018-03" db="EMBL/GenBank/DDBJ databases">
        <title>Gramella fulva sp. nov., isolated from a dry surface of tidal flat.</title>
        <authorList>
            <person name="Hwang S.H."/>
            <person name="Hwang W.M."/>
            <person name="Kang K."/>
            <person name="Ahn T.-Y."/>
        </authorList>
    </citation>
    <scope>NUCLEOTIDE SEQUENCE [LARGE SCALE GENOMIC DNA]</scope>
    <source>
        <strain evidence="7">SH35</strain>
    </source>
</reference>
<proteinExistence type="predicted"/>
<dbReference type="InterPro" id="IPR000595">
    <property type="entry name" value="cNMP-bd_dom"/>
</dbReference>
<dbReference type="Gene3D" id="1.10.10.10">
    <property type="entry name" value="Winged helix-like DNA-binding domain superfamily/Winged helix DNA-binding domain"/>
    <property type="match status" value="1"/>
</dbReference>
<organism evidence="6 7">
    <name type="scientific">Christiangramia fulva</name>
    <dbReference type="NCBI Taxonomy" id="2126553"/>
    <lineage>
        <taxon>Bacteria</taxon>
        <taxon>Pseudomonadati</taxon>
        <taxon>Bacteroidota</taxon>
        <taxon>Flavobacteriia</taxon>
        <taxon>Flavobacteriales</taxon>
        <taxon>Flavobacteriaceae</taxon>
        <taxon>Christiangramia</taxon>
    </lineage>
</organism>
<dbReference type="Proteomes" id="UP000241507">
    <property type="component" value="Chromosome"/>
</dbReference>
<dbReference type="InterPro" id="IPR014710">
    <property type="entry name" value="RmlC-like_jellyroll"/>
</dbReference>
<sequence length="207" mass="24420">MDLLTNFHEEKWPKNSCILNQEHYLYHFYIIISGRIKMYQVDENSDKEHTLFLLTKGDVFDLNCLFDEGSHQVYYECIDDIKVLAAPMQSIRTWLQNHPKYYRSFLIYSAKMMRQLESNFSQIIFTDISTRLANLLVTNLKDPRNLNLLCDLSNKELANLIGSTRAVVNRHLQKLKKSGSITMTRNQIKIQDIDQLQRELSKKKKNN</sequence>
<dbReference type="PANTHER" id="PTHR24567">
    <property type="entry name" value="CRP FAMILY TRANSCRIPTIONAL REGULATORY PROTEIN"/>
    <property type="match status" value="1"/>
</dbReference>
<dbReference type="Gene3D" id="2.60.120.10">
    <property type="entry name" value="Jelly Rolls"/>
    <property type="match status" value="1"/>
</dbReference>
<dbReference type="PROSITE" id="PS51063">
    <property type="entry name" value="HTH_CRP_2"/>
    <property type="match status" value="1"/>
</dbReference>
<dbReference type="InterPro" id="IPR012318">
    <property type="entry name" value="HTH_CRP"/>
</dbReference>
<dbReference type="Pfam" id="PF13545">
    <property type="entry name" value="HTH_Crp_2"/>
    <property type="match status" value="1"/>
</dbReference>
<dbReference type="InterPro" id="IPR036390">
    <property type="entry name" value="WH_DNA-bd_sf"/>
</dbReference>
<dbReference type="PANTHER" id="PTHR24567:SF26">
    <property type="entry name" value="REGULATORY PROTEIN YEIL"/>
    <property type="match status" value="1"/>
</dbReference>
<keyword evidence="7" id="KW-1185">Reference proteome</keyword>
<dbReference type="InterPro" id="IPR050397">
    <property type="entry name" value="Env_Response_Regulators"/>
</dbReference>
<accession>A0A2R3ZB56</accession>
<keyword evidence="1" id="KW-0805">Transcription regulation</keyword>
<dbReference type="SMART" id="SM00419">
    <property type="entry name" value="HTH_CRP"/>
    <property type="match status" value="1"/>
</dbReference>
<dbReference type="Pfam" id="PF00027">
    <property type="entry name" value="cNMP_binding"/>
    <property type="match status" value="1"/>
</dbReference>
<dbReference type="SUPFAM" id="SSF46785">
    <property type="entry name" value="Winged helix' DNA-binding domain"/>
    <property type="match status" value="1"/>
</dbReference>
<dbReference type="KEGG" id="grs:C7S20_14165"/>
<dbReference type="GO" id="GO:0003700">
    <property type="term" value="F:DNA-binding transcription factor activity"/>
    <property type="evidence" value="ECO:0007669"/>
    <property type="project" value="TreeGrafter"/>
</dbReference>
<dbReference type="InterPro" id="IPR036388">
    <property type="entry name" value="WH-like_DNA-bd_sf"/>
</dbReference>